<dbReference type="HAMAP" id="MF_01851">
    <property type="entry name" value="UPF0637"/>
    <property type="match status" value="1"/>
</dbReference>
<dbReference type="AlphaFoldDB" id="A0A7W2AHV4"/>
<evidence type="ECO:0000313" key="2">
    <source>
        <dbReference type="EMBL" id="MBA4542580.1"/>
    </source>
</evidence>
<dbReference type="SUPFAM" id="SSF142913">
    <property type="entry name" value="YktB/PF0168-like"/>
    <property type="match status" value="1"/>
</dbReference>
<keyword evidence="3" id="KW-1185">Reference proteome</keyword>
<protein>
    <recommendedName>
        <fullName evidence="1">UPF0637 protein H1164_06630</fullName>
    </recommendedName>
</protein>
<name>A0A7W2AHV4_9BACL</name>
<comment type="similarity">
    <text evidence="1">Belongs to the UPF0637 family.</text>
</comment>
<accession>A0A7W2AHV4</accession>
<reference evidence="2 3" key="1">
    <citation type="submission" date="2020-07" db="EMBL/GenBank/DDBJ databases">
        <authorList>
            <person name="Feng H."/>
        </authorList>
    </citation>
    <scope>NUCLEOTIDE SEQUENCE [LARGE SCALE GENOMIC DNA]</scope>
    <source>
        <strain evidence="3">s-11</strain>
    </source>
</reference>
<organism evidence="2 3">
    <name type="scientific">Thermoactinomyces daqus</name>
    <dbReference type="NCBI Taxonomy" id="1329516"/>
    <lineage>
        <taxon>Bacteria</taxon>
        <taxon>Bacillati</taxon>
        <taxon>Bacillota</taxon>
        <taxon>Bacilli</taxon>
        <taxon>Bacillales</taxon>
        <taxon>Thermoactinomycetaceae</taxon>
        <taxon>Thermoactinomyces</taxon>
    </lineage>
</organism>
<dbReference type="PIRSF" id="PIRSF021332">
    <property type="entry name" value="DUF1054"/>
    <property type="match status" value="1"/>
</dbReference>
<dbReference type="EMBL" id="JACEIP010000007">
    <property type="protein sequence ID" value="MBA4542580.1"/>
    <property type="molecule type" value="Genomic_DNA"/>
</dbReference>
<gene>
    <name evidence="2" type="ORF">H1164_06630</name>
</gene>
<sequence length="208" mass="24055">MKIPPFIEKDFTVFNIAGLEARMEAIRQNIQPKFGVLGDRIAPFLAALVGEPVYVHIAKHARRTVNPPEETWVAWSTGRRGYKALPHFQLGIRDTHLFMWFALIYECDRKPAFARNFKEQFAEIWPAIPDSFYFSKDHTVPDVIQKRELSEEDALKMLDRLENVKKAEFLCGTVLPREQAVQKTGEEMVKILESTFETLQPLYKLSIS</sequence>
<dbReference type="OrthoDB" id="9812818at2"/>
<proteinExistence type="inferred from homology"/>
<evidence type="ECO:0000313" key="3">
    <source>
        <dbReference type="Proteomes" id="UP000530514"/>
    </source>
</evidence>
<dbReference type="InterPro" id="IPR053707">
    <property type="entry name" value="UPF0637_domain_sf"/>
</dbReference>
<dbReference type="Proteomes" id="UP000530514">
    <property type="component" value="Unassembled WGS sequence"/>
</dbReference>
<comment type="caution">
    <text evidence="2">The sequence shown here is derived from an EMBL/GenBank/DDBJ whole genome shotgun (WGS) entry which is preliminary data.</text>
</comment>
<dbReference type="RefSeq" id="WP_033100211.1">
    <property type="nucleotide sequence ID" value="NZ_JACEIP010000007.1"/>
</dbReference>
<dbReference type="Pfam" id="PF06335">
    <property type="entry name" value="DUF1054"/>
    <property type="match status" value="1"/>
</dbReference>
<evidence type="ECO:0000256" key="1">
    <source>
        <dbReference type="HAMAP-Rule" id="MF_01851"/>
    </source>
</evidence>
<dbReference type="Gene3D" id="3.30.930.20">
    <property type="entry name" value="Protein of unknown function DUF1054"/>
    <property type="match status" value="1"/>
</dbReference>
<dbReference type="InterPro" id="IPR009403">
    <property type="entry name" value="UPF0637"/>
</dbReference>